<sequence length="231" mass="26122">MQLIMDSPSKSPVNPDPKFLDRDFVQSTPDLNGNTKDLMSKCEDKEWDAGFFSHSTSADPMSVDESDDPNSLEEELNSSTYHTDLNGEMVPLNKDELLDTSFHSHPCEANLTYTVPTPVNANLNELVDPLQELTQIHIKEKKYPVLPSITKSSCSPRSNTSKNSLNNELTDEFTLVRETTKNQMDFSRERMEKEADFFADHRVQSKKVKITPRIHPLPPIQPTSDPSPDKT</sequence>
<accession>A0A8W8K4N4</accession>
<dbReference type="AlphaFoldDB" id="A0A8W8K4N4"/>
<feature type="region of interest" description="Disordered" evidence="1">
    <location>
        <begin position="51"/>
        <end position="75"/>
    </location>
</feature>
<feature type="compositionally biased region" description="Polar residues" evidence="1">
    <location>
        <begin position="222"/>
        <end position="231"/>
    </location>
</feature>
<keyword evidence="3" id="KW-1185">Reference proteome</keyword>
<dbReference type="Proteomes" id="UP000005408">
    <property type="component" value="Unassembled WGS sequence"/>
</dbReference>
<name>A0A8W8K4N4_MAGGI</name>
<feature type="compositionally biased region" description="Polar residues" evidence="1">
    <location>
        <begin position="25"/>
        <end position="37"/>
    </location>
</feature>
<feature type="region of interest" description="Disordered" evidence="1">
    <location>
        <begin position="1"/>
        <end position="38"/>
    </location>
</feature>
<organism evidence="2 3">
    <name type="scientific">Magallana gigas</name>
    <name type="common">Pacific oyster</name>
    <name type="synonym">Crassostrea gigas</name>
    <dbReference type="NCBI Taxonomy" id="29159"/>
    <lineage>
        <taxon>Eukaryota</taxon>
        <taxon>Metazoa</taxon>
        <taxon>Spiralia</taxon>
        <taxon>Lophotrochozoa</taxon>
        <taxon>Mollusca</taxon>
        <taxon>Bivalvia</taxon>
        <taxon>Autobranchia</taxon>
        <taxon>Pteriomorphia</taxon>
        <taxon>Ostreida</taxon>
        <taxon>Ostreoidea</taxon>
        <taxon>Ostreidae</taxon>
        <taxon>Magallana</taxon>
    </lineage>
</organism>
<feature type="region of interest" description="Disordered" evidence="1">
    <location>
        <begin position="207"/>
        <end position="231"/>
    </location>
</feature>
<reference evidence="2" key="1">
    <citation type="submission" date="2022-08" db="UniProtKB">
        <authorList>
            <consortium name="EnsemblMetazoa"/>
        </authorList>
    </citation>
    <scope>IDENTIFICATION</scope>
    <source>
        <strain evidence="2">05x7-T-G4-1.051#20</strain>
    </source>
</reference>
<evidence type="ECO:0000256" key="1">
    <source>
        <dbReference type="SAM" id="MobiDB-lite"/>
    </source>
</evidence>
<evidence type="ECO:0000313" key="2">
    <source>
        <dbReference type="EnsemblMetazoa" id="G21635.1:cds"/>
    </source>
</evidence>
<dbReference type="EnsemblMetazoa" id="G21635.1">
    <property type="protein sequence ID" value="G21635.1:cds"/>
    <property type="gene ID" value="G21635"/>
</dbReference>
<dbReference type="OrthoDB" id="6153786at2759"/>
<proteinExistence type="predicted"/>
<dbReference type="OMA" id="VEYCHEC"/>
<feature type="compositionally biased region" description="Acidic residues" evidence="1">
    <location>
        <begin position="62"/>
        <end position="75"/>
    </location>
</feature>
<evidence type="ECO:0000313" key="3">
    <source>
        <dbReference type="Proteomes" id="UP000005408"/>
    </source>
</evidence>
<protein>
    <submittedName>
        <fullName evidence="2">Uncharacterized protein</fullName>
    </submittedName>
</protein>